<feature type="domain" description="MSP" evidence="2">
    <location>
        <begin position="1"/>
        <end position="88"/>
    </location>
</feature>
<dbReference type="HOGENOM" id="CLU_036554_3_2_1"/>
<dbReference type="PANTHER" id="PTHR10809:SF119">
    <property type="entry name" value="VESICLE-ASSOCIATED PROTEIN 1-2-RELATED"/>
    <property type="match status" value="1"/>
</dbReference>
<dbReference type="EMBL" id="KL403477">
    <property type="protein sequence ID" value="KEH15601.1"/>
    <property type="molecule type" value="Genomic_DNA"/>
</dbReference>
<dbReference type="SUPFAM" id="SSF49354">
    <property type="entry name" value="PapD-like"/>
    <property type="match status" value="1"/>
</dbReference>
<dbReference type="PaxDb" id="3880-AES87426"/>
<dbReference type="STRING" id="3880.A0A072TEC4"/>
<dbReference type="Proteomes" id="UP000002051">
    <property type="component" value="Unassembled WGS sequence"/>
</dbReference>
<reference evidence="3 5" key="1">
    <citation type="journal article" date="2011" name="Nature">
        <title>The Medicago genome provides insight into the evolution of rhizobial symbioses.</title>
        <authorList>
            <person name="Young N.D."/>
            <person name="Debelle F."/>
            <person name="Oldroyd G.E."/>
            <person name="Geurts R."/>
            <person name="Cannon S.B."/>
            <person name="Udvardi M.K."/>
            <person name="Benedito V.A."/>
            <person name="Mayer K.F."/>
            <person name="Gouzy J."/>
            <person name="Schoof H."/>
            <person name="Van de Peer Y."/>
            <person name="Proost S."/>
            <person name="Cook D.R."/>
            <person name="Meyers B.C."/>
            <person name="Spannagl M."/>
            <person name="Cheung F."/>
            <person name="De Mita S."/>
            <person name="Krishnakumar V."/>
            <person name="Gundlach H."/>
            <person name="Zhou S."/>
            <person name="Mudge J."/>
            <person name="Bharti A.K."/>
            <person name="Murray J.D."/>
            <person name="Naoumkina M.A."/>
            <person name="Rosen B."/>
            <person name="Silverstein K.A."/>
            <person name="Tang H."/>
            <person name="Rombauts S."/>
            <person name="Zhao P.X."/>
            <person name="Zhou P."/>
            <person name="Barbe V."/>
            <person name="Bardou P."/>
            <person name="Bechner M."/>
            <person name="Bellec A."/>
            <person name="Berger A."/>
            <person name="Berges H."/>
            <person name="Bidwell S."/>
            <person name="Bisseling T."/>
            <person name="Choisne N."/>
            <person name="Couloux A."/>
            <person name="Denny R."/>
            <person name="Deshpande S."/>
            <person name="Dai X."/>
            <person name="Doyle J.J."/>
            <person name="Dudez A.M."/>
            <person name="Farmer A.D."/>
            <person name="Fouteau S."/>
            <person name="Franken C."/>
            <person name="Gibelin C."/>
            <person name="Gish J."/>
            <person name="Goldstein S."/>
            <person name="Gonzalez A.J."/>
            <person name="Green P.J."/>
            <person name="Hallab A."/>
            <person name="Hartog M."/>
            <person name="Hua A."/>
            <person name="Humphray S.J."/>
            <person name="Jeong D.H."/>
            <person name="Jing Y."/>
            <person name="Jocker A."/>
            <person name="Kenton S.M."/>
            <person name="Kim D.J."/>
            <person name="Klee K."/>
            <person name="Lai H."/>
            <person name="Lang C."/>
            <person name="Lin S."/>
            <person name="Macmil S.L."/>
            <person name="Magdelenat G."/>
            <person name="Matthews L."/>
            <person name="McCorrison J."/>
            <person name="Monaghan E.L."/>
            <person name="Mun J.H."/>
            <person name="Najar F.Z."/>
            <person name="Nicholson C."/>
            <person name="Noirot C."/>
            <person name="O'Bleness M."/>
            <person name="Paule C.R."/>
            <person name="Poulain J."/>
            <person name="Prion F."/>
            <person name="Qin B."/>
            <person name="Qu C."/>
            <person name="Retzel E.F."/>
            <person name="Riddle C."/>
            <person name="Sallet E."/>
            <person name="Samain S."/>
            <person name="Samson N."/>
            <person name="Sanders I."/>
            <person name="Saurat O."/>
            <person name="Scarpelli C."/>
            <person name="Schiex T."/>
            <person name="Segurens B."/>
            <person name="Severin A.J."/>
            <person name="Sherrier D.J."/>
            <person name="Shi R."/>
            <person name="Sims S."/>
            <person name="Singer S.R."/>
            <person name="Sinharoy S."/>
            <person name="Sterck L."/>
            <person name="Viollet A."/>
            <person name="Wang B.B."/>
            <person name="Wang K."/>
            <person name="Wang M."/>
            <person name="Wang X."/>
            <person name="Warfsmann J."/>
            <person name="Weissenbach J."/>
            <person name="White D.D."/>
            <person name="White J.D."/>
            <person name="Wiley G.B."/>
            <person name="Wincker P."/>
            <person name="Xing Y."/>
            <person name="Yang L."/>
            <person name="Yao Z."/>
            <person name="Ying F."/>
            <person name="Zhai J."/>
            <person name="Zhou L."/>
            <person name="Zuber A."/>
            <person name="Denarie J."/>
            <person name="Dixon R.A."/>
            <person name="May G.D."/>
            <person name="Schwartz D.C."/>
            <person name="Rogers J."/>
            <person name="Quetier F."/>
            <person name="Town C.D."/>
            <person name="Roe B.A."/>
        </authorList>
    </citation>
    <scope>NUCLEOTIDE SEQUENCE [LARGE SCALE GENOMIC DNA]</scope>
    <source>
        <strain evidence="3">A17</strain>
        <strain evidence="4 5">cv. Jemalong A17</strain>
    </source>
</reference>
<dbReference type="Pfam" id="PF00635">
    <property type="entry name" value="Motile_Sperm"/>
    <property type="match status" value="1"/>
</dbReference>
<organism evidence="3 5">
    <name type="scientific">Medicago truncatula</name>
    <name type="common">Barrel medic</name>
    <name type="synonym">Medicago tribuloides</name>
    <dbReference type="NCBI Taxonomy" id="3880"/>
    <lineage>
        <taxon>Eukaryota</taxon>
        <taxon>Viridiplantae</taxon>
        <taxon>Streptophyta</taxon>
        <taxon>Embryophyta</taxon>
        <taxon>Tracheophyta</taxon>
        <taxon>Spermatophyta</taxon>
        <taxon>Magnoliopsida</taxon>
        <taxon>eudicotyledons</taxon>
        <taxon>Gunneridae</taxon>
        <taxon>Pentapetalae</taxon>
        <taxon>rosids</taxon>
        <taxon>fabids</taxon>
        <taxon>Fabales</taxon>
        <taxon>Fabaceae</taxon>
        <taxon>Papilionoideae</taxon>
        <taxon>50 kb inversion clade</taxon>
        <taxon>NPAAA clade</taxon>
        <taxon>Hologalegina</taxon>
        <taxon>IRL clade</taxon>
        <taxon>Trifolieae</taxon>
        <taxon>Medicago</taxon>
    </lineage>
</organism>
<dbReference type="eggNOG" id="KOG0439">
    <property type="taxonomic scope" value="Eukaryota"/>
</dbReference>
<accession>A0A072TEC4</accession>
<sequence>ELRKESSCTLILSNKSDHYVAFKVRSTCGNAQKYYVDPSCIGVVLPRSTCDIIVTMLGQKEAPLDMQCKDMLRIQSIVANTKLFLYIV</sequence>
<dbReference type="InterPro" id="IPR000535">
    <property type="entry name" value="MSP_dom"/>
</dbReference>
<dbReference type="EnsemblPlants" id="KEH15601">
    <property type="protein sequence ID" value="KEH15601"/>
    <property type="gene ID" value="MTR_0753s0030"/>
</dbReference>
<dbReference type="InterPro" id="IPR013783">
    <property type="entry name" value="Ig-like_fold"/>
</dbReference>
<reference evidence="4" key="3">
    <citation type="submission" date="2015-06" db="UniProtKB">
        <authorList>
            <consortium name="EnsemblPlants"/>
        </authorList>
    </citation>
    <scope>IDENTIFICATION</scope>
    <source>
        <strain evidence="4">cv. Jemalong A17</strain>
    </source>
</reference>
<dbReference type="PANTHER" id="PTHR10809">
    <property type="entry name" value="VESICLE-ASSOCIATED MEMBRANE PROTEIN-ASSOCIATED PROTEIN"/>
    <property type="match status" value="1"/>
</dbReference>
<dbReference type="PROSITE" id="PS50202">
    <property type="entry name" value="MSP"/>
    <property type="match status" value="1"/>
</dbReference>
<gene>
    <name evidence="3" type="ORF">MTR_0753s0030</name>
</gene>
<keyword evidence="5" id="KW-1185">Reference proteome</keyword>
<dbReference type="InterPro" id="IPR016763">
    <property type="entry name" value="VAP"/>
</dbReference>
<proteinExistence type="inferred from homology"/>
<evidence type="ECO:0000313" key="5">
    <source>
        <dbReference type="Proteomes" id="UP000002051"/>
    </source>
</evidence>
<dbReference type="Gene3D" id="2.60.40.10">
    <property type="entry name" value="Immunoglobulins"/>
    <property type="match status" value="1"/>
</dbReference>
<evidence type="ECO:0000313" key="4">
    <source>
        <dbReference type="EnsemblPlants" id="KEH15601"/>
    </source>
</evidence>
<dbReference type="GO" id="GO:0005789">
    <property type="term" value="C:endoplasmic reticulum membrane"/>
    <property type="evidence" value="ECO:0007669"/>
    <property type="project" value="InterPro"/>
</dbReference>
<dbReference type="AlphaFoldDB" id="A0A072TEC4"/>
<feature type="non-terminal residue" evidence="3">
    <location>
        <position position="1"/>
    </location>
</feature>
<comment type="similarity">
    <text evidence="1">Belongs to the VAMP-associated protein (VAP) (TC 9.B.17) family.</text>
</comment>
<evidence type="ECO:0000259" key="2">
    <source>
        <dbReference type="PROSITE" id="PS50202"/>
    </source>
</evidence>
<name>A0A072TEC4_MEDTR</name>
<evidence type="ECO:0000313" key="3">
    <source>
        <dbReference type="EMBL" id="KEH15601.1"/>
    </source>
</evidence>
<evidence type="ECO:0000256" key="1">
    <source>
        <dbReference type="ARBA" id="ARBA00008932"/>
    </source>
</evidence>
<protein>
    <submittedName>
        <fullName evidence="3">VAMP-associated protein</fullName>
    </submittedName>
</protein>
<dbReference type="InterPro" id="IPR008962">
    <property type="entry name" value="PapD-like_sf"/>
</dbReference>
<reference evidence="3 5" key="2">
    <citation type="journal article" date="2014" name="BMC Genomics">
        <title>An improved genome release (version Mt4.0) for the model legume Medicago truncatula.</title>
        <authorList>
            <person name="Tang H."/>
            <person name="Krishnakumar V."/>
            <person name="Bidwell S."/>
            <person name="Rosen B."/>
            <person name="Chan A."/>
            <person name="Zhou S."/>
            <person name="Gentzbittel L."/>
            <person name="Childs K.L."/>
            <person name="Yandell M."/>
            <person name="Gundlach H."/>
            <person name="Mayer K.F."/>
            <person name="Schwartz D.C."/>
            <person name="Town C.D."/>
        </authorList>
    </citation>
    <scope>GENOME REANNOTATION</scope>
    <source>
        <strain evidence="3">A17</strain>
        <strain evidence="4 5">cv. Jemalong A17</strain>
    </source>
</reference>